<evidence type="ECO:0000313" key="2">
    <source>
        <dbReference type="EMBL" id="MBW71265.1"/>
    </source>
</evidence>
<dbReference type="AlphaFoldDB" id="A0A2M4D149"/>
<evidence type="ECO:0000256" key="1">
    <source>
        <dbReference type="SAM" id="SignalP"/>
    </source>
</evidence>
<sequence length="69" mass="7958">MYVCVCVGVCMCLVCVMCTVCVCVHVRVFQLNSWRVASSYFREPLVPAAVAKMRKKQINQYYNHEQALH</sequence>
<organism evidence="2">
    <name type="scientific">Anopheles darlingi</name>
    <name type="common">Mosquito</name>
    <dbReference type="NCBI Taxonomy" id="43151"/>
    <lineage>
        <taxon>Eukaryota</taxon>
        <taxon>Metazoa</taxon>
        <taxon>Ecdysozoa</taxon>
        <taxon>Arthropoda</taxon>
        <taxon>Hexapoda</taxon>
        <taxon>Insecta</taxon>
        <taxon>Pterygota</taxon>
        <taxon>Neoptera</taxon>
        <taxon>Endopterygota</taxon>
        <taxon>Diptera</taxon>
        <taxon>Nematocera</taxon>
        <taxon>Culicoidea</taxon>
        <taxon>Culicidae</taxon>
        <taxon>Anophelinae</taxon>
        <taxon>Anopheles</taxon>
    </lineage>
</organism>
<keyword evidence="1" id="KW-0732">Signal</keyword>
<feature type="signal peptide" evidence="1">
    <location>
        <begin position="1"/>
        <end position="18"/>
    </location>
</feature>
<proteinExistence type="predicted"/>
<feature type="chain" id="PRO_5014772900" evidence="1">
    <location>
        <begin position="19"/>
        <end position="69"/>
    </location>
</feature>
<name>A0A2M4D149_ANODA</name>
<protein>
    <submittedName>
        <fullName evidence="2">Putative secreted protein</fullName>
    </submittedName>
</protein>
<reference evidence="2" key="1">
    <citation type="submission" date="2018-01" db="EMBL/GenBank/DDBJ databases">
        <title>An insight into the sialome of Amazonian anophelines.</title>
        <authorList>
            <person name="Ribeiro J.M."/>
            <person name="Scarpassa V."/>
            <person name="Calvo E."/>
        </authorList>
    </citation>
    <scope>NUCLEOTIDE SEQUENCE</scope>
</reference>
<dbReference type="EMBL" id="GGFL01007087">
    <property type="protein sequence ID" value="MBW71265.1"/>
    <property type="molecule type" value="Transcribed_RNA"/>
</dbReference>
<accession>A0A2M4D149</accession>